<reference evidence="3" key="1">
    <citation type="submission" date="2012-02" db="EMBL/GenBank/DDBJ databases">
        <title>Genome sequencing of Giardia lamblia Genotypes A2 and B isolates (DH and GS) and comparative analysis with the genomes of Genotypes A1 and E (WB and Pig).</title>
        <authorList>
            <person name="Adam R."/>
            <person name="Dahlstrom E."/>
            <person name="Martens C."/>
            <person name="Bruno D."/>
            <person name="Barbian K."/>
            <person name="Porcella S.F."/>
            <person name="Nash T."/>
        </authorList>
    </citation>
    <scope>NUCLEOTIDE SEQUENCE</scope>
    <source>
        <strain evidence="3">DH</strain>
    </source>
</reference>
<name>V6TKH2_GIAIN</name>
<evidence type="ECO:0000313" key="3">
    <source>
        <dbReference type="Proteomes" id="UP000018320"/>
    </source>
</evidence>
<feature type="compositionally biased region" description="Low complexity" evidence="1">
    <location>
        <begin position="2322"/>
        <end position="2343"/>
    </location>
</feature>
<feature type="region of interest" description="Disordered" evidence="1">
    <location>
        <begin position="2738"/>
        <end position="2766"/>
    </location>
</feature>
<reference evidence="2 3" key="2">
    <citation type="journal article" date="2013" name="Genome Biol. Evol.">
        <title>Genome sequencing of Giardia lamblia genotypes A2 and B isolates (DH and GS) and comparative analysis with the genomes of genotypes A1 and E (WB and Pig).</title>
        <authorList>
            <person name="Adam R.D."/>
            <person name="Dahlstrom E.W."/>
            <person name="Martens C.A."/>
            <person name="Bruno D.P."/>
            <person name="Barbian K.D."/>
            <person name="Ricklefs S.M."/>
            <person name="Hernandez M.M."/>
            <person name="Narla N.P."/>
            <person name="Patel R.B."/>
            <person name="Porcella S.F."/>
            <person name="Nash T.E."/>
        </authorList>
    </citation>
    <scope>NUCLEOTIDE SEQUENCE [LARGE SCALE GENOMIC DNA]</scope>
    <source>
        <strain evidence="2 3">DH</strain>
    </source>
</reference>
<dbReference type="EMBL" id="AHGT01000005">
    <property type="protein sequence ID" value="ESU39236.1"/>
    <property type="molecule type" value="Genomic_DNA"/>
</dbReference>
<sequence>MNFYGKPFGGARGNDSKEDMFRDRYNKQICMICGILAIEILALTLKKPMSVPVPYTDIPENFSTWLKTERENGTMGRALNYKLSAYLSDVYNIVTVTDPEVIENTALGILHAITGKDPTPPKVDNINSRPQSPSVGKVKNGGAASLSKKDTTLAALPYQIDLVSPEPYLEREAFFYTSNTALNADYKAMRITILNVLLFATSQSLIAHPDSTSTNILHVAIELAHRAILVNHIPPTSCLPLSMSQFLATASFIECLCVAIERVLPLVWKIAKEYTDAQMQQRPRSPSIRKVISESACHEITCILSCISGFLRIFLGHYDELLLFVEGQGGSGVELYPAMVGAVTSDKAKGKDAPVSQFDCSRFNLATSNRELLQKIARTYLHLSDVLCNALQPILGTFSVHRIVVPYNLCEGILSFHARYESLLTHVQKRFDFLQRSFAYLKDHISDKDQLPPDYSAYCELLTGVPRKPANVEAANVASSNHYAVLTKDYLTICNSFMTMSRLAGLSCTVLLFSEPYVSASVPEDGAQQSGQIGASNTARIVQSPDSYSFSESLLVAALSTCHRTPRSQKLPSQDDCAAIISFCHLPIAFITLSLDTTELFPDFFPRKNRPATLVGTLGTFISTFSRIYKQSIQCLSLVSGRPIYRYDIKGDTLTYHPDVMCVIQSIVINAIAFDSISVPEKSDKGGDKKQSFISGCTPGASLSSLIPTLQPLLNDPSLQISCYLALGSFSYLLLKHARDQTKLYSVCLTIFLDMNKQCINLPTTQVLVDGPPVEEVKRPPSTSVAKKGDKKVAVVEAVTTLPEATAMITSTFKNSFPLTFTLLYDLLYLGAATLYAIGFNSTYPTELYASKTVTSVFTLLENLYLLLASKHIALDNCNEPVDILLSSAKTYLEYARFNTVIFPYESQSICPEGAKTTELVHQIYDAAYETASLLVESHKTGRVSTAMYSRCVADITIGLILLFKRAMQLARIEIADRLFELYKLVSPASGASVSQTIKSMDVLSADKELLAATRDLVANASESAGQQLLLRQTATTQLSLCVDDMFLHTGPVVKHSNAATQLPPTTMVQPTQWMQMFVSLCIETLMLHTRYSKCVPVFQANMFLVASSYELSLYYLVLLAATRDFNDEIRPFIVSLNLPEVQLVKLLFAGIKLLLSLPEVRTNEYTRLSENILFLLETTSLRLEALSDTQIRGKFSLAFSALKYSVLIQLGLYLEEEHDADLLELISKESKPFFTEDSAPVVSQPTSRPASRTATATKQGSKQTKATDQHNADQTIVRPSISEDTVSLTLSYLVRKSKLTPPSDEDLQVMYLYHRLMTKQAISAGWQSTESMLNTNDPSTYTEQYLFELLKGLNTQVELGSTVLGEQELFQRLSTPISMVGPSHADTCVLVLSDYVEMVVLQQHTFLDNTSQLSSCSYGSIVVMYGVALVGTIRAYLATLTWYSLATAIVALQLVIAWLRDYETEQLWSLLAAQLDKFVTSNNLFTDFEKFAIESSRCGSGSLILRHIQSKILVYAINSTLWGSISVGSYILNETPIGTEDLNVSLFEHALHKLCGGKASTNGEQAPLQPLQEELTSYITLCHAPRLLLEGIIEFFQSRVTAAQCTIYALDLLMDERTYRIALAHITERVSTELTKRSRSLESPLHSYVPHLSVDSENESHTSFYLSLPLMDIYLRLTTAVRLLARADMESFQAFLWRLLSHTKRFSSQQDNFRSKHLATVRSLKPCSPLLEERQLGEKRARFLSDYTAVGAGCYLFDSLVIQRVRTLQSTILECLHASNVVAVYGDHAYWRENQYAAHFFSEHDNLTSTSEKLVVEGGIPPDVLDAGAFIGTLSIQLLQAGALGTSMGYIFSDYTKYSLLFLRPSRVLLPTSGQLHNYHSSLIECIAFVEDALGHLSDHPVEQSRIARLSILIIAALLTAPHISLMEFLADTTLDKVHVSLAGMAGKRLELAALILLKLTGPSFVLGSPHLKECPLRRQLELLKAIILERLAFIVETIPEQIQDIVLGSKLVTNHVVARWLTETTSSFVFDPTSMSVVEYCRNPTSFCVHLPSLLFASNKALLASGFCKLDFTGLNLDEIPAYSSCNDSIKKKATSDLGSAINDAADFTVQLLRLFLTRGPFQQTQTGIIPFVDTIVARYGKEAPLFTEALPGLLADLNNVDKKSGAAVDKKGDSLPPAYGVHSLPQAIFALSTLTGLYRQGFKEFLRVTAQIGVCLLDEINIGEFISSRCTSTDDQERDVSLSVVYPPPNPLHCSIRLICIALLSSLDLHSAMNGHDESVQKYIDLLNGLAKADSSIPSFVQEILDSSSLRKDDAAVGSAEKSASTSQKKTQQSSNSDNTSSLIDLVFSTREFRLLMLFYDSLQTLLSISASYSHAPFVLEVLDHLICSRLSRAVTSPSLSDSCLYLTRASILTEVQSQMLSQIVYMQSQKFIGPTNLLSNIVWSSGAIIGHKLLIGARTSSPIIVSASSAQDLQPLTLFDPHYDDLLRIHGEYVFTHKRPPTAPVQGSGKDSKGKTQQVAPSILLPDGSLDMSPDFLTISPDRAHIFAALFQDPVAAIITSLDARYLKLQHDLLTAIESALPGISEKSRIITTSASTGSDIYLQLNPMVKWTIICYIQKDVVTIRPIETSESSSFSDEVAKASLRYTDWYSCARRLMASYWNYVPAAVINQLQTVLSRMEAELDPNRETIILKNLFIYLKSIRKGMSRLYYKRKSTRSRASSALGQSEVANTKVLNDTDSAPMESNSRTIRPLSSATSQRSAMSPKTIASAKLVSTAELYGFIPSHLKKASDLLHEIITPLCDNLRSALPQEITANCAFNEGSTLESADDKELHSLTLILSDYSMCCLPYAVLLNIVFSDLGCIRVIVPRLKDRETLIEPEILVSECRKGNASIDVHDDLSFALSSGLNLAFADLIPFLRGVFNHGNPLTSMPYEIMQYLNEDSLAFICSFAAPRLLLKPSLVIAKPKTLAAVKKIAILHSEFEFSNMRSKRELLRSPSLQFIDSDFGVRLSLLSSGPRIIVMNEIPFSPTTIASITTLYLLDHLKQRIDESLKKNKPPTAQEKKPQGAKKPAAGAQETQVSVEPVDLTNMCTKLLRGCEETLLFNSVVTYASQ</sequence>
<dbReference type="VEuPathDB" id="GiardiaDB:QR46_3732"/>
<protein>
    <submittedName>
        <fullName evidence="2">Uncharacterized protein</fullName>
    </submittedName>
</protein>
<comment type="caution">
    <text evidence="2">The sequence shown here is derived from an EMBL/GenBank/DDBJ whole genome shotgun (WGS) entry which is preliminary data.</text>
</comment>
<proteinExistence type="predicted"/>
<feature type="compositionally biased region" description="Low complexity" evidence="1">
    <location>
        <begin position="1246"/>
        <end position="1258"/>
    </location>
</feature>
<dbReference type="VEuPathDB" id="GiardiaDB:DHA2_150124"/>
<feature type="region of interest" description="Disordered" evidence="1">
    <location>
        <begin position="2321"/>
        <end position="2343"/>
    </location>
</feature>
<feature type="region of interest" description="Disordered" evidence="1">
    <location>
        <begin position="3056"/>
        <end position="3085"/>
    </location>
</feature>
<evidence type="ECO:0000256" key="1">
    <source>
        <dbReference type="SAM" id="MobiDB-lite"/>
    </source>
</evidence>
<evidence type="ECO:0000313" key="2">
    <source>
        <dbReference type="EMBL" id="ESU39236.1"/>
    </source>
</evidence>
<feature type="compositionally biased region" description="Low complexity" evidence="1">
    <location>
        <begin position="3073"/>
        <end position="3082"/>
    </location>
</feature>
<feature type="region of interest" description="Disordered" evidence="1">
    <location>
        <begin position="1237"/>
        <end position="1276"/>
    </location>
</feature>
<feature type="compositionally biased region" description="Polar residues" evidence="1">
    <location>
        <begin position="125"/>
        <end position="134"/>
    </location>
</feature>
<feature type="region of interest" description="Disordered" evidence="1">
    <location>
        <begin position="120"/>
        <end position="143"/>
    </location>
</feature>
<dbReference type="VEuPathDB" id="GiardiaDB:GL50803_0014994"/>
<accession>V6TKH2</accession>
<gene>
    <name evidence="2" type="ORF">DHA2_150124</name>
</gene>
<organism evidence="2 3">
    <name type="scientific">Giardia intestinalis</name>
    <name type="common">Giardia lamblia</name>
    <dbReference type="NCBI Taxonomy" id="5741"/>
    <lineage>
        <taxon>Eukaryota</taxon>
        <taxon>Metamonada</taxon>
        <taxon>Diplomonadida</taxon>
        <taxon>Hexamitidae</taxon>
        <taxon>Giardiinae</taxon>
        <taxon>Giardia</taxon>
    </lineage>
</organism>
<dbReference type="Proteomes" id="UP000018320">
    <property type="component" value="Unassembled WGS sequence"/>
</dbReference>